<dbReference type="EMBL" id="BKCP01006071">
    <property type="protein sequence ID" value="GER41062.1"/>
    <property type="molecule type" value="Genomic_DNA"/>
</dbReference>
<evidence type="ECO:0000313" key="1">
    <source>
        <dbReference type="EMBL" id="GER41062.1"/>
    </source>
</evidence>
<keyword evidence="2" id="KW-1185">Reference proteome</keyword>
<reference evidence="2" key="1">
    <citation type="journal article" date="2019" name="Curr. Biol.">
        <title>Genome Sequence of Striga asiatica Provides Insight into the Evolution of Plant Parasitism.</title>
        <authorList>
            <person name="Yoshida S."/>
            <person name="Kim S."/>
            <person name="Wafula E.K."/>
            <person name="Tanskanen J."/>
            <person name="Kim Y.M."/>
            <person name="Honaas L."/>
            <person name="Yang Z."/>
            <person name="Spallek T."/>
            <person name="Conn C.E."/>
            <person name="Ichihashi Y."/>
            <person name="Cheong K."/>
            <person name="Cui S."/>
            <person name="Der J.P."/>
            <person name="Gundlach H."/>
            <person name="Jiao Y."/>
            <person name="Hori C."/>
            <person name="Ishida J.K."/>
            <person name="Kasahara H."/>
            <person name="Kiba T."/>
            <person name="Kim M.S."/>
            <person name="Koo N."/>
            <person name="Laohavisit A."/>
            <person name="Lee Y.H."/>
            <person name="Lumba S."/>
            <person name="McCourt P."/>
            <person name="Mortimer J.C."/>
            <person name="Mutuku J.M."/>
            <person name="Nomura T."/>
            <person name="Sasaki-Sekimoto Y."/>
            <person name="Seto Y."/>
            <person name="Wang Y."/>
            <person name="Wakatake T."/>
            <person name="Sakakibara H."/>
            <person name="Demura T."/>
            <person name="Yamaguchi S."/>
            <person name="Yoneyama K."/>
            <person name="Manabe R.I."/>
            <person name="Nelson D.C."/>
            <person name="Schulman A.H."/>
            <person name="Timko M.P."/>
            <person name="dePamphilis C.W."/>
            <person name="Choi D."/>
            <person name="Shirasu K."/>
        </authorList>
    </citation>
    <scope>NUCLEOTIDE SEQUENCE [LARGE SCALE GENOMIC DNA]</scope>
    <source>
        <strain evidence="2">cv. UVA1</strain>
    </source>
</reference>
<dbReference type="AlphaFoldDB" id="A0A5A7Q7W7"/>
<sequence length="165" mass="18791">MDSGISRRPLRSRRRTSSADPLFAKFGFDSVTNLATESSGERLHHIPAWWPPRTLMSDAVSLGGEDERFGVVDGLIEEDVSLPSRRRIQACSYGRFAEFGSKKVRHNYGGRRRWQNDWKRDNGARMWRGVGKTSHSVRRRAKACGPRMADEFESTCSLIDDILYA</sequence>
<dbReference type="Proteomes" id="UP000325081">
    <property type="component" value="Unassembled WGS sequence"/>
</dbReference>
<protein>
    <submittedName>
        <fullName evidence="1">Plant invertase/pectin methylesterase inhibitor</fullName>
    </submittedName>
</protein>
<evidence type="ECO:0000313" key="2">
    <source>
        <dbReference type="Proteomes" id="UP000325081"/>
    </source>
</evidence>
<organism evidence="1 2">
    <name type="scientific">Striga asiatica</name>
    <name type="common">Asiatic witchweed</name>
    <name type="synonym">Buchnera asiatica</name>
    <dbReference type="NCBI Taxonomy" id="4170"/>
    <lineage>
        <taxon>Eukaryota</taxon>
        <taxon>Viridiplantae</taxon>
        <taxon>Streptophyta</taxon>
        <taxon>Embryophyta</taxon>
        <taxon>Tracheophyta</taxon>
        <taxon>Spermatophyta</taxon>
        <taxon>Magnoliopsida</taxon>
        <taxon>eudicotyledons</taxon>
        <taxon>Gunneridae</taxon>
        <taxon>Pentapetalae</taxon>
        <taxon>asterids</taxon>
        <taxon>lamiids</taxon>
        <taxon>Lamiales</taxon>
        <taxon>Orobanchaceae</taxon>
        <taxon>Buchnereae</taxon>
        <taxon>Striga</taxon>
    </lineage>
</organism>
<name>A0A5A7Q7W7_STRAF</name>
<accession>A0A5A7Q7W7</accession>
<comment type="caution">
    <text evidence="1">The sequence shown here is derived from an EMBL/GenBank/DDBJ whole genome shotgun (WGS) entry which is preliminary data.</text>
</comment>
<gene>
    <name evidence="1" type="ORF">STAS_17765</name>
</gene>
<proteinExistence type="predicted"/>